<comment type="caution">
    <text evidence="1">The sequence shown here is derived from an EMBL/GenBank/DDBJ whole genome shotgun (WGS) entry which is preliminary data.</text>
</comment>
<evidence type="ECO:0000313" key="1">
    <source>
        <dbReference type="EMBL" id="KAJ5269459.1"/>
    </source>
</evidence>
<accession>A0ABQ8WI66</accession>
<dbReference type="Proteomes" id="UP001220256">
    <property type="component" value="Unassembled WGS sequence"/>
</dbReference>
<gene>
    <name evidence="1" type="ORF">N7505_005217</name>
</gene>
<dbReference type="EMBL" id="JAPVEB010000003">
    <property type="protein sequence ID" value="KAJ5269459.1"/>
    <property type="molecule type" value="Genomic_DNA"/>
</dbReference>
<proteinExistence type="predicted"/>
<reference evidence="1 2" key="1">
    <citation type="journal article" date="2023" name="IMA Fungus">
        <title>Comparative genomic study of the Penicillium genus elucidates a diverse pangenome and 15 lateral gene transfer events.</title>
        <authorList>
            <person name="Petersen C."/>
            <person name="Sorensen T."/>
            <person name="Nielsen M.R."/>
            <person name="Sondergaard T.E."/>
            <person name="Sorensen J.L."/>
            <person name="Fitzpatrick D.A."/>
            <person name="Frisvad J.C."/>
            <person name="Nielsen K.L."/>
        </authorList>
    </citation>
    <scope>NUCLEOTIDE SEQUENCE [LARGE SCALE GENOMIC DNA]</scope>
    <source>
        <strain evidence="1 2">IBT 3361</strain>
    </source>
</reference>
<sequence length="61" mass="6775">MTQPSSKTLKLELVPYNKEISTHQLRLEIYTGLMAIVEGIMYPTIAMTRSGGGDKFSEKLG</sequence>
<protein>
    <submittedName>
        <fullName evidence="1">Uncharacterized protein</fullName>
    </submittedName>
</protein>
<name>A0ABQ8WI66_PENCH</name>
<evidence type="ECO:0000313" key="2">
    <source>
        <dbReference type="Proteomes" id="UP001220256"/>
    </source>
</evidence>
<organism evidence="1 2">
    <name type="scientific">Penicillium chrysogenum</name>
    <name type="common">Penicillium notatum</name>
    <dbReference type="NCBI Taxonomy" id="5076"/>
    <lineage>
        <taxon>Eukaryota</taxon>
        <taxon>Fungi</taxon>
        <taxon>Dikarya</taxon>
        <taxon>Ascomycota</taxon>
        <taxon>Pezizomycotina</taxon>
        <taxon>Eurotiomycetes</taxon>
        <taxon>Eurotiomycetidae</taxon>
        <taxon>Eurotiales</taxon>
        <taxon>Aspergillaceae</taxon>
        <taxon>Penicillium</taxon>
        <taxon>Penicillium chrysogenum species complex</taxon>
    </lineage>
</organism>
<keyword evidence="2" id="KW-1185">Reference proteome</keyword>